<evidence type="ECO:0000256" key="1">
    <source>
        <dbReference type="SAM" id="MobiDB-lite"/>
    </source>
</evidence>
<dbReference type="Gene3D" id="2.30.30.490">
    <property type="match status" value="1"/>
</dbReference>
<dbReference type="Pfam" id="PF24912">
    <property type="entry name" value="SH3_TNRC18"/>
    <property type="match status" value="1"/>
</dbReference>
<dbReference type="Gene3D" id="2.30.30.140">
    <property type="match status" value="1"/>
</dbReference>
<dbReference type="PANTHER" id="PTHR12505">
    <property type="entry name" value="PHD FINGER TRANSCRIPTION FACTOR"/>
    <property type="match status" value="1"/>
</dbReference>
<evidence type="ECO:0000313" key="3">
    <source>
        <dbReference type="EMBL" id="KAK8748054.1"/>
    </source>
</evidence>
<proteinExistence type="predicted"/>
<dbReference type="InterPro" id="IPR001025">
    <property type="entry name" value="BAH_dom"/>
</dbReference>
<keyword evidence="4" id="KW-1185">Reference proteome</keyword>
<gene>
    <name evidence="3" type="ORF">OTU49_016290</name>
</gene>
<protein>
    <recommendedName>
        <fullName evidence="2">BAH domain-containing protein</fullName>
    </recommendedName>
</protein>
<dbReference type="Pfam" id="PF21744">
    <property type="entry name" value="BAHCC1-like_Tudor"/>
    <property type="match status" value="1"/>
</dbReference>
<feature type="compositionally biased region" description="Basic residues" evidence="1">
    <location>
        <begin position="240"/>
        <end position="250"/>
    </location>
</feature>
<organism evidence="3 4">
    <name type="scientific">Cherax quadricarinatus</name>
    <name type="common">Australian red claw crayfish</name>
    <dbReference type="NCBI Taxonomy" id="27406"/>
    <lineage>
        <taxon>Eukaryota</taxon>
        <taxon>Metazoa</taxon>
        <taxon>Ecdysozoa</taxon>
        <taxon>Arthropoda</taxon>
        <taxon>Crustacea</taxon>
        <taxon>Multicrustacea</taxon>
        <taxon>Malacostraca</taxon>
        <taxon>Eumalacostraca</taxon>
        <taxon>Eucarida</taxon>
        <taxon>Decapoda</taxon>
        <taxon>Pleocyemata</taxon>
        <taxon>Astacidea</taxon>
        <taxon>Parastacoidea</taxon>
        <taxon>Parastacidae</taxon>
        <taxon>Cherax</taxon>
    </lineage>
</organism>
<dbReference type="GO" id="GO:0003682">
    <property type="term" value="F:chromatin binding"/>
    <property type="evidence" value="ECO:0007669"/>
    <property type="project" value="InterPro"/>
</dbReference>
<dbReference type="EMBL" id="JARKIK010000013">
    <property type="protein sequence ID" value="KAK8748054.1"/>
    <property type="molecule type" value="Genomic_DNA"/>
</dbReference>
<dbReference type="PANTHER" id="PTHR12505:SF24">
    <property type="entry name" value="PROTEIN WINGED EYE"/>
    <property type="match status" value="1"/>
</dbReference>
<feature type="domain" description="BAH" evidence="2">
    <location>
        <begin position="293"/>
        <end position="419"/>
    </location>
</feature>
<dbReference type="AlphaFoldDB" id="A0AAW0Y7T7"/>
<dbReference type="InterPro" id="IPR056841">
    <property type="entry name" value="TNRC18_BAHCC1-like_SH3"/>
</dbReference>
<accession>A0AAW0Y7T7</accession>
<dbReference type="Proteomes" id="UP001445076">
    <property type="component" value="Unassembled WGS sequence"/>
</dbReference>
<evidence type="ECO:0000313" key="4">
    <source>
        <dbReference type="Proteomes" id="UP001445076"/>
    </source>
</evidence>
<feature type="region of interest" description="Disordered" evidence="1">
    <location>
        <begin position="145"/>
        <end position="255"/>
    </location>
</feature>
<dbReference type="InterPro" id="IPR052429">
    <property type="entry name" value="BAH_domain_protein"/>
</dbReference>
<sequence length="422" mass="47820">ITRPTMQTPEPSVCVIEVGDLVDKARVLVLQDGLLYAGNVVPIRPPDVYGVVIDGERGSRPHIYCREELLEQSWKEVKPGTTRFLAEGTRVCAFWSQQYRALYPGSIAASTSPAHEANHNLVNVEFDDGDAGKIHVDDIRLLPPEFPILEHDPNPLMSLNKRKRRPTGDSLPDVKDDVPKSKGKKSRTISGNNNENEKNSNNQNDENNEVEKENKKSSVNIKNKKKENEENGNTKQVKSPARRKKRHPSGKSKIAPFLPERQLWRWYGKGFKRPGAKGKGKKEYFKAIMRGKEMIKVEDCAVFLSAGQPDQPYIGRIEHMWESWGGNMVVKVKWFYHPQETKGLGRRLTEPRGALFQSPHTDENDVQTISHKCDVIALSEYRVRRGELEKKYGPNYENCDVYYLAGSYDPTSGHITMEPGVS</sequence>
<dbReference type="CDD" id="cd04714">
    <property type="entry name" value="BAH_BAHCC1"/>
    <property type="match status" value="1"/>
</dbReference>
<dbReference type="InterPro" id="IPR048924">
    <property type="entry name" value="BAHCC1-like_Tudor"/>
</dbReference>
<comment type="caution">
    <text evidence="3">The sequence shown here is derived from an EMBL/GenBank/DDBJ whole genome shotgun (WGS) entry which is preliminary data.</text>
</comment>
<dbReference type="SMART" id="SM00439">
    <property type="entry name" value="BAH"/>
    <property type="match status" value="1"/>
</dbReference>
<dbReference type="InterPro" id="IPR043151">
    <property type="entry name" value="BAH_sf"/>
</dbReference>
<reference evidence="3 4" key="1">
    <citation type="journal article" date="2024" name="BMC Genomics">
        <title>Genome assembly of redclaw crayfish (Cherax quadricarinatus) provides insights into its immune adaptation and hypoxia tolerance.</title>
        <authorList>
            <person name="Liu Z."/>
            <person name="Zheng J."/>
            <person name="Li H."/>
            <person name="Fang K."/>
            <person name="Wang S."/>
            <person name="He J."/>
            <person name="Zhou D."/>
            <person name="Weng S."/>
            <person name="Chi M."/>
            <person name="Gu Z."/>
            <person name="He J."/>
            <person name="Li F."/>
            <person name="Wang M."/>
        </authorList>
    </citation>
    <scope>NUCLEOTIDE SEQUENCE [LARGE SCALE GENOMIC DNA]</scope>
    <source>
        <strain evidence="3">ZL_2023a</strain>
    </source>
</reference>
<feature type="non-terminal residue" evidence="3">
    <location>
        <position position="1"/>
    </location>
</feature>
<evidence type="ECO:0000259" key="2">
    <source>
        <dbReference type="PROSITE" id="PS51038"/>
    </source>
</evidence>
<dbReference type="PROSITE" id="PS51038">
    <property type="entry name" value="BAH"/>
    <property type="match status" value="1"/>
</dbReference>
<name>A0AAW0Y7T7_CHEQU</name>
<dbReference type="Pfam" id="PF01426">
    <property type="entry name" value="BAH"/>
    <property type="match status" value="1"/>
</dbReference>